<feature type="non-terminal residue" evidence="9">
    <location>
        <position position="659"/>
    </location>
</feature>
<keyword evidence="3 8" id="KW-0812">Transmembrane</keyword>
<organism evidence="9 10">
    <name type="scientific">Prorocentrum cordatum</name>
    <dbReference type="NCBI Taxonomy" id="2364126"/>
    <lineage>
        <taxon>Eukaryota</taxon>
        <taxon>Sar</taxon>
        <taxon>Alveolata</taxon>
        <taxon>Dinophyceae</taxon>
        <taxon>Prorocentrales</taxon>
        <taxon>Prorocentraceae</taxon>
        <taxon>Prorocentrum</taxon>
    </lineage>
</organism>
<feature type="non-terminal residue" evidence="9">
    <location>
        <position position="1"/>
    </location>
</feature>
<evidence type="ECO:0000256" key="6">
    <source>
        <dbReference type="ARBA" id="ARBA00024338"/>
    </source>
</evidence>
<evidence type="ECO:0000256" key="1">
    <source>
        <dbReference type="ARBA" id="ARBA00004141"/>
    </source>
</evidence>
<keyword evidence="5 8" id="KW-0472">Membrane</keyword>
<keyword evidence="10" id="KW-1185">Reference proteome</keyword>
<sequence>SDAATPPWRLIWCHERCHKSDQEPWRRALSQAAGQHGAVLHCLKKGSKFAAWLAHARARFGPFVLVTDWREAKPCMQALKDLNRQAAVTMLMCHQPGAGERASAWARGMRERNERVFAEQIPASHGEGGRQRGPRRGTGRRRGRQGRTEEQAGAGRGDLGVRRGRGGQGAAPRHLQGALGDDGRGARAVERPRLRSERVLLPTLPVWGSLMQFYSPRELMTFGCVLWGLATLLLAAASSYEVHLALRLVAGAALASVAPVGRQALICDVVPEEGRGWAFGLLQSVSSALTMVVSFWTTSIATSTVLGLQGWRVPHLLVAVLSFLTGAAVWQVVPQVAPVKAQRSWLAEQRRVVSAVVRKPSFVIMVSQGVTGSIPWNAFAFLTFFWQVSGYSDMEAGEISLMMGLGGVVGGMLGGWLGDSCARISPYSGRCAVAQASVLLGTISFLGLVHVPQGRYSFSLVSALSFTFGAVASWTPAAALRPISGALFEDSQDRAQVLALWIAVEGVVASICGAPLVGLLSEAFGFKLSHGHGASAQLPEDRAGSLRALRAALVGTSVVPWTLCFLAWVPMYWTPDLPEGPPAEPGRAAAAASTSGWGAEGAAFFSRHRSGVGPAMQQGAEALPTVHHLSVAHRLPLPHLSGPQRSPGAPPPRRPPPPP</sequence>
<dbReference type="EMBL" id="CAUYUJ010000043">
    <property type="protein sequence ID" value="CAK0788370.1"/>
    <property type="molecule type" value="Genomic_DNA"/>
</dbReference>
<feature type="transmembrane region" description="Helical" evidence="8">
    <location>
        <begin position="431"/>
        <end position="450"/>
    </location>
</feature>
<evidence type="ECO:0000256" key="5">
    <source>
        <dbReference type="ARBA" id="ARBA00023136"/>
    </source>
</evidence>
<reference evidence="9" key="1">
    <citation type="submission" date="2023-10" db="EMBL/GenBank/DDBJ databases">
        <authorList>
            <person name="Chen Y."/>
            <person name="Shah S."/>
            <person name="Dougan E. K."/>
            <person name="Thang M."/>
            <person name="Chan C."/>
        </authorList>
    </citation>
    <scope>NUCLEOTIDE SEQUENCE [LARGE SCALE GENOMIC DNA]</scope>
</reference>
<evidence type="ECO:0008006" key="11">
    <source>
        <dbReference type="Google" id="ProtNLM"/>
    </source>
</evidence>
<evidence type="ECO:0000256" key="8">
    <source>
        <dbReference type="SAM" id="Phobius"/>
    </source>
</evidence>
<feature type="transmembrane region" description="Helical" evidence="8">
    <location>
        <begin position="548"/>
        <end position="569"/>
    </location>
</feature>
<comment type="subcellular location">
    <subcellularLocation>
        <location evidence="1">Membrane</location>
        <topology evidence="1">Multi-pass membrane protein</topology>
    </subcellularLocation>
</comment>
<keyword evidence="4 8" id="KW-1133">Transmembrane helix</keyword>
<dbReference type="InterPro" id="IPR044770">
    <property type="entry name" value="MFS_spinster-like"/>
</dbReference>
<feature type="transmembrane region" description="Helical" evidence="8">
    <location>
        <begin position="316"/>
        <end position="341"/>
    </location>
</feature>
<dbReference type="Pfam" id="PF07690">
    <property type="entry name" value="MFS_1"/>
    <property type="match status" value="1"/>
</dbReference>
<feature type="transmembrane region" description="Helical" evidence="8">
    <location>
        <begin position="219"/>
        <end position="238"/>
    </location>
</feature>
<gene>
    <name evidence="9" type="ORF">PCOR1329_LOCUS281</name>
</gene>
<comment type="similarity">
    <text evidence="6">Belongs to the major facilitator superfamily. Spinster (TC 2.A.1.49) family.</text>
</comment>
<proteinExistence type="inferred from homology"/>
<evidence type="ECO:0000256" key="7">
    <source>
        <dbReference type="SAM" id="MobiDB-lite"/>
    </source>
</evidence>
<name>A0ABN9P6R8_9DINO</name>
<feature type="transmembrane region" description="Helical" evidence="8">
    <location>
        <begin position="399"/>
        <end position="419"/>
    </location>
</feature>
<feature type="region of interest" description="Disordered" evidence="7">
    <location>
        <begin position="636"/>
        <end position="659"/>
    </location>
</feature>
<evidence type="ECO:0000313" key="10">
    <source>
        <dbReference type="Proteomes" id="UP001189429"/>
    </source>
</evidence>
<evidence type="ECO:0000256" key="4">
    <source>
        <dbReference type="ARBA" id="ARBA00022989"/>
    </source>
</evidence>
<evidence type="ECO:0000256" key="3">
    <source>
        <dbReference type="ARBA" id="ARBA00022692"/>
    </source>
</evidence>
<accession>A0ABN9P6R8</accession>
<evidence type="ECO:0000313" key="9">
    <source>
        <dbReference type="EMBL" id="CAK0788370.1"/>
    </source>
</evidence>
<dbReference type="SUPFAM" id="SSF103473">
    <property type="entry name" value="MFS general substrate transporter"/>
    <property type="match status" value="1"/>
</dbReference>
<feature type="transmembrane region" description="Helical" evidence="8">
    <location>
        <begin position="456"/>
        <end position="477"/>
    </location>
</feature>
<dbReference type="Gene3D" id="1.20.1250.20">
    <property type="entry name" value="MFS general substrate transporter like domains"/>
    <property type="match status" value="1"/>
</dbReference>
<dbReference type="PANTHER" id="PTHR23505">
    <property type="entry name" value="SPINSTER"/>
    <property type="match status" value="1"/>
</dbReference>
<dbReference type="InterPro" id="IPR011701">
    <property type="entry name" value="MFS"/>
</dbReference>
<keyword evidence="2" id="KW-0813">Transport</keyword>
<dbReference type="PANTHER" id="PTHR23505:SF52">
    <property type="entry name" value="MAJOR FACILITATOR SUPERFAMILY PROTEIN"/>
    <property type="match status" value="1"/>
</dbReference>
<protein>
    <recommendedName>
        <fullName evidence="11">Major facilitator superfamily (MFS) profile domain-containing protein</fullName>
    </recommendedName>
</protein>
<feature type="transmembrane region" description="Helical" evidence="8">
    <location>
        <begin position="362"/>
        <end position="387"/>
    </location>
</feature>
<feature type="region of interest" description="Disordered" evidence="7">
    <location>
        <begin position="118"/>
        <end position="187"/>
    </location>
</feature>
<comment type="caution">
    <text evidence="9">The sequence shown here is derived from an EMBL/GenBank/DDBJ whole genome shotgun (WGS) entry which is preliminary data.</text>
</comment>
<feature type="transmembrane region" description="Helical" evidence="8">
    <location>
        <begin position="244"/>
        <end position="265"/>
    </location>
</feature>
<feature type="transmembrane region" description="Helical" evidence="8">
    <location>
        <begin position="277"/>
        <end position="296"/>
    </location>
</feature>
<feature type="transmembrane region" description="Helical" evidence="8">
    <location>
        <begin position="498"/>
        <end position="520"/>
    </location>
</feature>
<dbReference type="Proteomes" id="UP001189429">
    <property type="component" value="Unassembled WGS sequence"/>
</dbReference>
<feature type="compositionally biased region" description="Basic residues" evidence="7">
    <location>
        <begin position="132"/>
        <end position="145"/>
    </location>
</feature>
<feature type="compositionally biased region" description="Pro residues" evidence="7">
    <location>
        <begin position="648"/>
        <end position="659"/>
    </location>
</feature>
<dbReference type="InterPro" id="IPR036259">
    <property type="entry name" value="MFS_trans_sf"/>
</dbReference>
<evidence type="ECO:0000256" key="2">
    <source>
        <dbReference type="ARBA" id="ARBA00022448"/>
    </source>
</evidence>